<protein>
    <submittedName>
        <fullName evidence="2">Uncharacterized protein</fullName>
    </submittedName>
</protein>
<name>A0A248UHA6_9HYPH</name>
<evidence type="ECO:0000313" key="3">
    <source>
        <dbReference type="Proteomes" id="UP000215256"/>
    </source>
</evidence>
<gene>
    <name evidence="2" type="ORF">CES85_1394</name>
</gene>
<evidence type="ECO:0000256" key="1">
    <source>
        <dbReference type="SAM" id="MobiDB-lite"/>
    </source>
</evidence>
<proteinExistence type="predicted"/>
<accession>A0A248UHA6</accession>
<dbReference type="EMBL" id="CP022604">
    <property type="protein sequence ID" value="ASV85659.1"/>
    <property type="molecule type" value="Genomic_DNA"/>
</dbReference>
<dbReference type="KEGG" id="och:CES85_1394"/>
<dbReference type="Proteomes" id="UP000215256">
    <property type="component" value="Chromosome 1"/>
</dbReference>
<feature type="region of interest" description="Disordered" evidence="1">
    <location>
        <begin position="40"/>
        <end position="67"/>
    </location>
</feature>
<organism evidence="2 3">
    <name type="scientific">Ochrobactrum quorumnocens</name>
    <dbReference type="NCBI Taxonomy" id="271865"/>
    <lineage>
        <taxon>Bacteria</taxon>
        <taxon>Pseudomonadati</taxon>
        <taxon>Pseudomonadota</taxon>
        <taxon>Alphaproteobacteria</taxon>
        <taxon>Hyphomicrobiales</taxon>
        <taxon>Brucellaceae</taxon>
        <taxon>Brucella/Ochrobactrum group</taxon>
        <taxon>Ochrobactrum</taxon>
    </lineage>
</organism>
<dbReference type="AlphaFoldDB" id="A0A248UHA6"/>
<evidence type="ECO:0000313" key="2">
    <source>
        <dbReference type="EMBL" id="ASV85659.1"/>
    </source>
</evidence>
<reference evidence="2 3" key="1">
    <citation type="submission" date="2017-07" db="EMBL/GenBank/DDBJ databases">
        <title>Phylogenetic study on the rhizospheric bacterium Ochrobactrum sp. A44.</title>
        <authorList>
            <person name="Krzyzanowska D.M."/>
            <person name="Ossowicki A."/>
            <person name="Rajewska M."/>
            <person name="Maciag T."/>
            <person name="Kaczynski Z."/>
            <person name="Czerwicka M."/>
            <person name="Jafra S."/>
        </authorList>
    </citation>
    <scope>NUCLEOTIDE SEQUENCE [LARGE SCALE GENOMIC DNA]</scope>
    <source>
        <strain evidence="2 3">A44</strain>
    </source>
</reference>
<sequence length="67" mass="7536">MVNVTNRADVYVGLITFKLAFCHRRCSLCSRTARAPARKSNRLSGRHLCQNGTANRPSMIPYTPIRS</sequence>